<dbReference type="InterPro" id="IPR001878">
    <property type="entry name" value="Znf_CCHC"/>
</dbReference>
<dbReference type="PROSITE" id="PS50158">
    <property type="entry name" value="ZF_CCHC"/>
    <property type="match status" value="1"/>
</dbReference>
<dbReference type="InterPro" id="IPR036875">
    <property type="entry name" value="Znf_CCHC_sf"/>
</dbReference>
<dbReference type="Proteomes" id="UP001159363">
    <property type="component" value="Chromosome 2"/>
</dbReference>
<gene>
    <name evidence="3" type="ORF">PR048_005289</name>
</gene>
<feature type="domain" description="CCHC-type" evidence="2">
    <location>
        <begin position="98"/>
        <end position="115"/>
    </location>
</feature>
<reference evidence="3 4" key="1">
    <citation type="submission" date="2023-02" db="EMBL/GenBank/DDBJ databases">
        <title>LHISI_Scaffold_Assembly.</title>
        <authorList>
            <person name="Stuart O.P."/>
            <person name="Cleave R."/>
            <person name="Magrath M.J.L."/>
            <person name="Mikheyev A.S."/>
        </authorList>
    </citation>
    <scope>NUCLEOTIDE SEQUENCE [LARGE SCALE GENOMIC DNA]</scope>
    <source>
        <strain evidence="3">Daus_M_001</strain>
        <tissue evidence="3">Leg muscle</tissue>
    </source>
</reference>
<keyword evidence="1" id="KW-0863">Zinc-finger</keyword>
<dbReference type="SUPFAM" id="SSF57756">
    <property type="entry name" value="Retrovirus zinc finger-like domains"/>
    <property type="match status" value="1"/>
</dbReference>
<evidence type="ECO:0000313" key="4">
    <source>
        <dbReference type="Proteomes" id="UP001159363"/>
    </source>
</evidence>
<organism evidence="3 4">
    <name type="scientific">Dryococelus australis</name>
    <dbReference type="NCBI Taxonomy" id="614101"/>
    <lineage>
        <taxon>Eukaryota</taxon>
        <taxon>Metazoa</taxon>
        <taxon>Ecdysozoa</taxon>
        <taxon>Arthropoda</taxon>
        <taxon>Hexapoda</taxon>
        <taxon>Insecta</taxon>
        <taxon>Pterygota</taxon>
        <taxon>Neoptera</taxon>
        <taxon>Polyneoptera</taxon>
        <taxon>Phasmatodea</taxon>
        <taxon>Verophasmatodea</taxon>
        <taxon>Anareolatae</taxon>
        <taxon>Phasmatidae</taxon>
        <taxon>Eurycanthinae</taxon>
        <taxon>Dryococelus</taxon>
    </lineage>
</organism>
<name>A0ABQ9I7S8_9NEOP</name>
<keyword evidence="1" id="KW-0862">Zinc</keyword>
<evidence type="ECO:0000259" key="2">
    <source>
        <dbReference type="PROSITE" id="PS50158"/>
    </source>
</evidence>
<comment type="caution">
    <text evidence="3">The sequence shown here is derived from an EMBL/GenBank/DDBJ whole genome shotgun (WGS) entry which is preliminary data.</text>
</comment>
<accession>A0ABQ9I7S8</accession>
<dbReference type="EMBL" id="JARBHB010000002">
    <property type="protein sequence ID" value="KAJ8892708.1"/>
    <property type="molecule type" value="Genomic_DNA"/>
</dbReference>
<keyword evidence="1" id="KW-0479">Metal-binding</keyword>
<proteinExistence type="predicted"/>
<evidence type="ECO:0000313" key="3">
    <source>
        <dbReference type="EMBL" id="KAJ8892708.1"/>
    </source>
</evidence>
<sequence>MGPGKLNEAMSRYLGRVDAILDNLKCLGADVNKSMVITKIISSPHEHFILAWESMPSEWRKMDELTFQLLVEQQRFKARIEEGGSTSSTAFKMVKAGRKCFSCGKVEHYKQECKSNIKKSDNANNNKFQITINKGVKYCQQCKQSVLNLNECWFRNKSSGPITSNAFQVYVMPAINSEYASDE</sequence>
<evidence type="ECO:0000256" key="1">
    <source>
        <dbReference type="PROSITE-ProRule" id="PRU00047"/>
    </source>
</evidence>
<keyword evidence="4" id="KW-1185">Reference proteome</keyword>
<protein>
    <recommendedName>
        <fullName evidence="2">CCHC-type domain-containing protein</fullName>
    </recommendedName>
</protein>